<protein>
    <submittedName>
        <fullName evidence="1">Unannotated protein</fullName>
    </submittedName>
</protein>
<organism evidence="1">
    <name type="scientific">freshwater metagenome</name>
    <dbReference type="NCBI Taxonomy" id="449393"/>
    <lineage>
        <taxon>unclassified sequences</taxon>
        <taxon>metagenomes</taxon>
        <taxon>ecological metagenomes</taxon>
    </lineage>
</organism>
<dbReference type="EMBL" id="CAEZSF010000177">
    <property type="protein sequence ID" value="CAB4549674.1"/>
    <property type="molecule type" value="Genomic_DNA"/>
</dbReference>
<name>A0A6J6CEE8_9ZZZZ</name>
<gene>
    <name evidence="1" type="ORF">UFOPK1358_01541</name>
</gene>
<accession>A0A6J6CEE8</accession>
<sequence>MNVFWAFDFGNHDDIELVAHFANEHLEVIKNPRRVQAVDSGPELRVSHRNCLCHLHEPLTGGLFCVHGDGVF</sequence>
<evidence type="ECO:0000313" key="1">
    <source>
        <dbReference type="EMBL" id="CAB4549674.1"/>
    </source>
</evidence>
<reference evidence="1" key="1">
    <citation type="submission" date="2020-05" db="EMBL/GenBank/DDBJ databases">
        <authorList>
            <person name="Chiriac C."/>
            <person name="Salcher M."/>
            <person name="Ghai R."/>
            <person name="Kavagutti S V."/>
        </authorList>
    </citation>
    <scope>NUCLEOTIDE SEQUENCE</scope>
</reference>
<dbReference type="AlphaFoldDB" id="A0A6J6CEE8"/>
<proteinExistence type="predicted"/>